<dbReference type="InterPro" id="IPR002129">
    <property type="entry name" value="PyrdxlP-dep_de-COase"/>
</dbReference>
<dbReference type="GO" id="GO:0016740">
    <property type="term" value="F:transferase activity"/>
    <property type="evidence" value="ECO:0007669"/>
    <property type="project" value="UniProtKB-KW"/>
</dbReference>
<dbReference type="AlphaFoldDB" id="A0A9P4Y3E6"/>
<evidence type="ECO:0000313" key="7">
    <source>
        <dbReference type="EMBL" id="KAF3765730.1"/>
    </source>
</evidence>
<evidence type="ECO:0000256" key="2">
    <source>
        <dbReference type="ARBA" id="ARBA00009533"/>
    </source>
</evidence>
<dbReference type="InterPro" id="IPR010977">
    <property type="entry name" value="Aromatic_deC"/>
</dbReference>
<name>A0A9P4Y3E6_CRYP1</name>
<evidence type="ECO:0000256" key="5">
    <source>
        <dbReference type="PIRSR" id="PIRSR602129-50"/>
    </source>
</evidence>
<protein>
    <submittedName>
        <fullName evidence="7">PLP-dependent transferase</fullName>
    </submittedName>
</protein>
<dbReference type="InterPro" id="IPR015422">
    <property type="entry name" value="PyrdxlP-dep_Trfase_small"/>
</dbReference>
<comment type="caution">
    <text evidence="7">The sequence shown here is derived from an EMBL/GenBank/DDBJ whole genome shotgun (WGS) entry which is preliminary data.</text>
</comment>
<dbReference type="SUPFAM" id="SSF53383">
    <property type="entry name" value="PLP-dependent transferases"/>
    <property type="match status" value="1"/>
</dbReference>
<keyword evidence="4 6" id="KW-0456">Lyase</keyword>
<dbReference type="Proteomes" id="UP000803844">
    <property type="component" value="Unassembled WGS sequence"/>
</dbReference>
<dbReference type="EMBL" id="MU032347">
    <property type="protein sequence ID" value="KAF3765730.1"/>
    <property type="molecule type" value="Genomic_DNA"/>
</dbReference>
<evidence type="ECO:0000313" key="8">
    <source>
        <dbReference type="Proteomes" id="UP000803844"/>
    </source>
</evidence>
<dbReference type="Gene3D" id="3.90.1150.10">
    <property type="entry name" value="Aspartate Aminotransferase, domain 1"/>
    <property type="match status" value="1"/>
</dbReference>
<gene>
    <name evidence="7" type="ORF">M406DRAFT_345986</name>
</gene>
<keyword evidence="7" id="KW-0808">Transferase</keyword>
<evidence type="ECO:0000256" key="3">
    <source>
        <dbReference type="ARBA" id="ARBA00022898"/>
    </source>
</evidence>
<evidence type="ECO:0000256" key="1">
    <source>
        <dbReference type="ARBA" id="ARBA00001933"/>
    </source>
</evidence>
<organism evidence="7 8">
    <name type="scientific">Cryphonectria parasitica (strain ATCC 38755 / EP155)</name>
    <dbReference type="NCBI Taxonomy" id="660469"/>
    <lineage>
        <taxon>Eukaryota</taxon>
        <taxon>Fungi</taxon>
        <taxon>Dikarya</taxon>
        <taxon>Ascomycota</taxon>
        <taxon>Pezizomycotina</taxon>
        <taxon>Sordariomycetes</taxon>
        <taxon>Sordariomycetidae</taxon>
        <taxon>Diaporthales</taxon>
        <taxon>Cryphonectriaceae</taxon>
        <taxon>Cryphonectria-Endothia species complex</taxon>
        <taxon>Cryphonectria</taxon>
    </lineage>
</organism>
<keyword evidence="8" id="KW-1185">Reference proteome</keyword>
<dbReference type="GO" id="GO:0016831">
    <property type="term" value="F:carboxy-lyase activity"/>
    <property type="evidence" value="ECO:0007669"/>
    <property type="project" value="TreeGrafter"/>
</dbReference>
<dbReference type="Gene3D" id="3.40.640.10">
    <property type="entry name" value="Type I PLP-dependent aspartate aminotransferase-like (Major domain)"/>
    <property type="match status" value="1"/>
</dbReference>
<dbReference type="PANTHER" id="PTHR11999:SF165">
    <property type="entry name" value="DECARBOXYLASE, PUTATIVE (AFU_ORTHOLOGUE AFUA_2G04980)-RELATED"/>
    <property type="match status" value="1"/>
</dbReference>
<evidence type="ECO:0000256" key="6">
    <source>
        <dbReference type="RuleBase" id="RU000382"/>
    </source>
</evidence>
<dbReference type="OrthoDB" id="2161780at2759"/>
<feature type="modified residue" description="N6-(pyridoxal phosphate)lysine" evidence="5">
    <location>
        <position position="312"/>
    </location>
</feature>
<dbReference type="GeneID" id="63839263"/>
<evidence type="ECO:0000256" key="4">
    <source>
        <dbReference type="ARBA" id="ARBA00023239"/>
    </source>
</evidence>
<sequence length="496" mass="54495">MPETEQKPQSSDDTFLRESYGRLRQTVDSRLRDDRGFPQGHGIGRDATLNHLLNDVVPGLNGQNLSGRYYGFVTGSSLPIAEVADNIVSALDQNVQVHLPGQSISTEVENAALEILIGLLRLGPPQSWPGRTITTGATASNILGLACGREAVIRRRNPTGRGVSELGLLAACREAGIQEIQVLTSMGHSSLSKAASVVGLGCSAVKELRFSEEEPWRLDMRAVEQELQREGVASIIAVSAGEVNTGRFATCGQGDMIKLRELADKFKAWIHVDGAFGLLARILPQEDPQYQHQISGVEGLELADSITGDGHKLFNVPYDAGFFFCRDATIQEQVFQNPNAAYLTSSTPSSAHQSIQSPLNIGLENSRRFRALPLYAVLLSEGRDGLQKIICRMIELGRKVAAFIESHQHYELLPTDAGLKCTWMVVLFRDRRPEYNNVLTERINRTRELYVSGTSWAGQKATRIAVSSWRVDVEKDVPIVVGVLDRLSRTPPDEVK</sequence>
<dbReference type="InterPro" id="IPR015421">
    <property type="entry name" value="PyrdxlP-dep_Trfase_major"/>
</dbReference>
<dbReference type="RefSeq" id="XP_040776691.1">
    <property type="nucleotide sequence ID" value="XM_040922134.1"/>
</dbReference>
<dbReference type="InterPro" id="IPR015424">
    <property type="entry name" value="PyrdxlP-dep_Trfase"/>
</dbReference>
<dbReference type="GO" id="GO:0019752">
    <property type="term" value="P:carboxylic acid metabolic process"/>
    <property type="evidence" value="ECO:0007669"/>
    <property type="project" value="InterPro"/>
</dbReference>
<dbReference type="GO" id="GO:0030170">
    <property type="term" value="F:pyridoxal phosphate binding"/>
    <property type="evidence" value="ECO:0007669"/>
    <property type="project" value="InterPro"/>
</dbReference>
<reference evidence="7" key="1">
    <citation type="journal article" date="2020" name="Phytopathology">
        <title>Genome sequence of the chestnut blight fungus Cryphonectria parasitica EP155: A fundamental resource for an archetypical invasive plant pathogen.</title>
        <authorList>
            <person name="Crouch J.A."/>
            <person name="Dawe A."/>
            <person name="Aerts A."/>
            <person name="Barry K."/>
            <person name="Churchill A.C.L."/>
            <person name="Grimwood J."/>
            <person name="Hillman B."/>
            <person name="Milgroom M.G."/>
            <person name="Pangilinan J."/>
            <person name="Smith M."/>
            <person name="Salamov A."/>
            <person name="Schmutz J."/>
            <person name="Yadav J."/>
            <person name="Grigoriev I.V."/>
            <person name="Nuss D."/>
        </authorList>
    </citation>
    <scope>NUCLEOTIDE SEQUENCE</scope>
    <source>
        <strain evidence="7">EP155</strain>
    </source>
</reference>
<comment type="cofactor">
    <cofactor evidence="1 5 6">
        <name>pyridoxal 5'-phosphate</name>
        <dbReference type="ChEBI" id="CHEBI:597326"/>
    </cofactor>
</comment>
<dbReference type="GO" id="GO:0005737">
    <property type="term" value="C:cytoplasm"/>
    <property type="evidence" value="ECO:0007669"/>
    <property type="project" value="TreeGrafter"/>
</dbReference>
<keyword evidence="3 5" id="KW-0663">Pyridoxal phosphate</keyword>
<comment type="similarity">
    <text evidence="2 6">Belongs to the group II decarboxylase family.</text>
</comment>
<dbReference type="Pfam" id="PF00282">
    <property type="entry name" value="Pyridoxal_deC"/>
    <property type="match status" value="1"/>
</dbReference>
<dbReference type="PANTHER" id="PTHR11999">
    <property type="entry name" value="GROUP II PYRIDOXAL-5-PHOSPHATE DECARBOXYLASE"/>
    <property type="match status" value="1"/>
</dbReference>
<proteinExistence type="inferred from homology"/>
<accession>A0A9P4Y3E6</accession>